<sequence>MKGVDIWREAIVACADSVFSWRRGDVSKDDRTGVMTLDRLGIQCGATSAMVVGVVDDCLSPLHLKGGVAFDAFGKLQALALKPGPWAACLHRTVEYPAASREDRFGH</sequence>
<dbReference type="AlphaFoldDB" id="A0A2T2WF04"/>
<name>A0A2T2WF04_9FIRM</name>
<dbReference type="EMBL" id="PXYV01000050">
    <property type="protein sequence ID" value="PSR20800.1"/>
    <property type="molecule type" value="Genomic_DNA"/>
</dbReference>
<comment type="caution">
    <text evidence="1">The sequence shown here is derived from an EMBL/GenBank/DDBJ whole genome shotgun (WGS) entry which is preliminary data.</text>
</comment>
<dbReference type="Proteomes" id="UP000241848">
    <property type="component" value="Unassembled WGS sequence"/>
</dbReference>
<organism evidence="1 2">
    <name type="scientific">Sulfobacillus acidophilus</name>
    <dbReference type="NCBI Taxonomy" id="53633"/>
    <lineage>
        <taxon>Bacteria</taxon>
        <taxon>Bacillati</taxon>
        <taxon>Bacillota</taxon>
        <taxon>Clostridia</taxon>
        <taxon>Eubacteriales</taxon>
        <taxon>Clostridiales Family XVII. Incertae Sedis</taxon>
        <taxon>Sulfobacillus</taxon>
    </lineage>
</organism>
<evidence type="ECO:0000313" key="2">
    <source>
        <dbReference type="Proteomes" id="UP000241848"/>
    </source>
</evidence>
<accession>A0A2T2WF04</accession>
<protein>
    <submittedName>
        <fullName evidence="1">Uncharacterized protein</fullName>
    </submittedName>
</protein>
<gene>
    <name evidence="1" type="ORF">C7B45_13355</name>
</gene>
<proteinExistence type="predicted"/>
<evidence type="ECO:0000313" key="1">
    <source>
        <dbReference type="EMBL" id="PSR20800.1"/>
    </source>
</evidence>
<reference evidence="1 2" key="1">
    <citation type="journal article" date="2014" name="BMC Genomics">
        <title>Comparison of environmental and isolate Sulfobacillus genomes reveals diverse carbon, sulfur, nitrogen, and hydrogen metabolisms.</title>
        <authorList>
            <person name="Justice N.B."/>
            <person name="Norman A."/>
            <person name="Brown C.T."/>
            <person name="Singh A."/>
            <person name="Thomas B.C."/>
            <person name="Banfield J.F."/>
        </authorList>
    </citation>
    <scope>NUCLEOTIDE SEQUENCE [LARGE SCALE GENOMIC DNA]</scope>
    <source>
        <strain evidence="1">AMDSBA3</strain>
    </source>
</reference>